<dbReference type="EMBL" id="FUEG01000012">
    <property type="protein sequence ID" value="SJL10432.1"/>
    <property type="molecule type" value="Genomic_DNA"/>
</dbReference>
<reference evidence="3" key="1">
    <citation type="journal article" date="2017" name="Nat. Ecol. Evol.">
        <title>Genome expansion and lineage-specific genetic innovations in the forest pathogenic fungi Armillaria.</title>
        <authorList>
            <person name="Sipos G."/>
            <person name="Prasanna A.N."/>
            <person name="Walter M.C."/>
            <person name="O'Connor E."/>
            <person name="Balint B."/>
            <person name="Krizsan K."/>
            <person name="Kiss B."/>
            <person name="Hess J."/>
            <person name="Varga T."/>
            <person name="Slot J."/>
            <person name="Riley R."/>
            <person name="Boka B."/>
            <person name="Rigling D."/>
            <person name="Barry K."/>
            <person name="Lee J."/>
            <person name="Mihaltcheva S."/>
            <person name="LaButti K."/>
            <person name="Lipzen A."/>
            <person name="Waldron R."/>
            <person name="Moloney N.M."/>
            <person name="Sperisen C."/>
            <person name="Kredics L."/>
            <person name="Vagvoelgyi C."/>
            <person name="Patrignani A."/>
            <person name="Fitzpatrick D."/>
            <person name="Nagy I."/>
            <person name="Doyle S."/>
            <person name="Anderson J.B."/>
            <person name="Grigoriev I.V."/>
            <person name="Gueldener U."/>
            <person name="Muensterkoetter M."/>
            <person name="Nagy L.G."/>
        </authorList>
    </citation>
    <scope>NUCLEOTIDE SEQUENCE [LARGE SCALE GENOMIC DNA]</scope>
    <source>
        <strain evidence="3">C18/9</strain>
    </source>
</reference>
<keyword evidence="3" id="KW-1185">Reference proteome</keyword>
<accession>A0A284RNU1</accession>
<organism evidence="2 3">
    <name type="scientific">Armillaria ostoyae</name>
    <name type="common">Armillaria root rot fungus</name>
    <dbReference type="NCBI Taxonomy" id="47428"/>
    <lineage>
        <taxon>Eukaryota</taxon>
        <taxon>Fungi</taxon>
        <taxon>Dikarya</taxon>
        <taxon>Basidiomycota</taxon>
        <taxon>Agaricomycotina</taxon>
        <taxon>Agaricomycetes</taxon>
        <taxon>Agaricomycetidae</taxon>
        <taxon>Agaricales</taxon>
        <taxon>Marasmiineae</taxon>
        <taxon>Physalacriaceae</taxon>
        <taxon>Armillaria</taxon>
    </lineage>
</organism>
<dbReference type="AlphaFoldDB" id="A0A284RNU1"/>
<dbReference type="Pfam" id="PF24626">
    <property type="entry name" value="SH3_Tf2-1"/>
    <property type="match status" value="1"/>
</dbReference>
<sequence length="163" mass="18894">MVLYGHNPRIIPDSPQPADFQVPATTKFSEKMSKIHKETETMLEEAAGRMKKQYDKNKHTTIEYHVGDRMWLDATNLHLPHPKKKLDDKRVGPFEVLEKTGAAAYKLKLLPHWKIHPCFNEKLLTPFVIPAFPNQEQPPPPPPPDLIDREEQWEIEEVLDSKT</sequence>
<dbReference type="OrthoDB" id="5101518at2759"/>
<dbReference type="InterPro" id="IPR056924">
    <property type="entry name" value="SH3_Tf2-1"/>
</dbReference>
<feature type="domain" description="Tf2-1-like SH3-like" evidence="1">
    <location>
        <begin position="67"/>
        <end position="127"/>
    </location>
</feature>
<protein>
    <recommendedName>
        <fullName evidence="1">Tf2-1-like SH3-like domain-containing protein</fullName>
    </recommendedName>
</protein>
<evidence type="ECO:0000313" key="2">
    <source>
        <dbReference type="EMBL" id="SJL10432.1"/>
    </source>
</evidence>
<proteinExistence type="predicted"/>
<evidence type="ECO:0000259" key="1">
    <source>
        <dbReference type="Pfam" id="PF24626"/>
    </source>
</evidence>
<name>A0A284RNU1_ARMOS</name>
<dbReference type="STRING" id="47428.A0A284RNU1"/>
<dbReference type="Proteomes" id="UP000219338">
    <property type="component" value="Unassembled WGS sequence"/>
</dbReference>
<evidence type="ECO:0000313" key="3">
    <source>
        <dbReference type="Proteomes" id="UP000219338"/>
    </source>
</evidence>
<gene>
    <name evidence="2" type="ORF">ARMOST_13818</name>
</gene>